<protein>
    <submittedName>
        <fullName evidence="1">Uncharacterized protein</fullName>
    </submittedName>
</protein>
<name>A0A6D2IX49_9BRAS</name>
<accession>A0A6D2IX49</accession>
<organism evidence="1 2">
    <name type="scientific">Microthlaspi erraticum</name>
    <dbReference type="NCBI Taxonomy" id="1685480"/>
    <lineage>
        <taxon>Eukaryota</taxon>
        <taxon>Viridiplantae</taxon>
        <taxon>Streptophyta</taxon>
        <taxon>Embryophyta</taxon>
        <taxon>Tracheophyta</taxon>
        <taxon>Spermatophyta</taxon>
        <taxon>Magnoliopsida</taxon>
        <taxon>eudicotyledons</taxon>
        <taxon>Gunneridae</taxon>
        <taxon>Pentapetalae</taxon>
        <taxon>rosids</taxon>
        <taxon>malvids</taxon>
        <taxon>Brassicales</taxon>
        <taxon>Brassicaceae</taxon>
        <taxon>Coluteocarpeae</taxon>
        <taxon>Microthlaspi</taxon>
    </lineage>
</organism>
<evidence type="ECO:0000313" key="2">
    <source>
        <dbReference type="Proteomes" id="UP000467841"/>
    </source>
</evidence>
<evidence type="ECO:0000313" key="1">
    <source>
        <dbReference type="EMBL" id="CAA7031181.1"/>
    </source>
</evidence>
<dbReference type="AlphaFoldDB" id="A0A6D2IX49"/>
<dbReference type="Proteomes" id="UP000467841">
    <property type="component" value="Unassembled WGS sequence"/>
</dbReference>
<reference evidence="1" key="1">
    <citation type="submission" date="2020-01" db="EMBL/GenBank/DDBJ databases">
        <authorList>
            <person name="Mishra B."/>
        </authorList>
    </citation>
    <scope>NUCLEOTIDE SEQUENCE [LARGE SCALE GENOMIC DNA]</scope>
</reference>
<sequence length="134" mass="14941">MEKNSHGELDVLERQKLRKSMGDLKAGASNILLCDSEKDKSESGNLKKLVEQGTQELRSQKNELTAKLDYSTKIQNVLVKSGKQPPIDDDTSQQDHGISASLTHHEVYSFLRALPNPAAYVLELVQKISLKDHT</sequence>
<proteinExistence type="predicted"/>
<keyword evidence="2" id="KW-1185">Reference proteome</keyword>
<comment type="caution">
    <text evidence="1">The sequence shown here is derived from an EMBL/GenBank/DDBJ whole genome shotgun (WGS) entry which is preliminary data.</text>
</comment>
<gene>
    <name evidence="1" type="ORF">MERR_LOCUS18416</name>
</gene>
<dbReference type="EMBL" id="CACVBM020001104">
    <property type="protein sequence ID" value="CAA7031181.1"/>
    <property type="molecule type" value="Genomic_DNA"/>
</dbReference>